<evidence type="ECO:0000256" key="1">
    <source>
        <dbReference type="SAM" id="MobiDB-lite"/>
    </source>
</evidence>
<dbReference type="Pfam" id="PF19877">
    <property type="entry name" value="DUF6350"/>
    <property type="match status" value="1"/>
</dbReference>
<feature type="transmembrane region" description="Helical" evidence="2">
    <location>
        <begin position="80"/>
        <end position="101"/>
    </location>
</feature>
<feature type="transmembrane region" description="Helical" evidence="2">
    <location>
        <begin position="197"/>
        <end position="219"/>
    </location>
</feature>
<feature type="transmembrane region" description="Helical" evidence="2">
    <location>
        <begin position="113"/>
        <end position="132"/>
    </location>
</feature>
<keyword evidence="2" id="KW-0812">Transmembrane</keyword>
<protein>
    <submittedName>
        <fullName evidence="3">Uncharacterized protein</fullName>
    </submittedName>
</protein>
<keyword evidence="2" id="KW-0472">Membrane</keyword>
<name>A0A177KDT6_9MICO</name>
<proteinExistence type="predicted"/>
<sequence length="437" mass="43091">MNRLLVSLLAAVDALLAVAVGVGVVLAPVTLVWIFGIGGDADWAALWPAAATIWQLGHFAPVAVSLPAELVVSGGLPSGGAQFTLSLAPTALAAFTAISAWRSGARAARAGAWVTGVVGGTVAVAVVSTLIAVSGRASIAAVDLLPAVAGPTLVFAVPALVSAVVRAWNDGDDGIIDALSERLPDDVQEAVDAGARGVAICVAGIVAVGAVVLAILFFARGGEVIALTQAAQADLLGVVVLALGSILYLPTLVMWFAGFAVGPGFAVGTGTAVSPAGTSLGVVPGIPVFGVIPDSTSGWLLLLGLVVVGFGALAGAATRSALLVGPGTDAEPLRPRLVALAILVLGTGAVVAVLAWAAQGSLGPGRLIHVGPEPWLVALVAAAEVAVGAAVVLLSPRGEDAEQPLVRETPATTPTAESRPAPAAAVSPDEFPTTPLD</sequence>
<feature type="transmembrane region" description="Helical" evidence="2">
    <location>
        <begin position="231"/>
        <end position="257"/>
    </location>
</feature>
<dbReference type="AlphaFoldDB" id="A0A177KDT6"/>
<reference evidence="3 4" key="1">
    <citation type="submission" date="2016-02" db="EMBL/GenBank/DDBJ databases">
        <authorList>
            <person name="Wen L."/>
            <person name="He K."/>
            <person name="Yang H."/>
        </authorList>
    </citation>
    <scope>NUCLEOTIDE SEQUENCE [LARGE SCALE GENOMIC DNA]</scope>
    <source>
        <strain evidence="3 4">CD11_3</strain>
    </source>
</reference>
<evidence type="ECO:0000313" key="3">
    <source>
        <dbReference type="EMBL" id="OAH50751.1"/>
    </source>
</evidence>
<feature type="transmembrane region" description="Helical" evidence="2">
    <location>
        <begin position="45"/>
        <end position="68"/>
    </location>
</feature>
<feature type="transmembrane region" description="Helical" evidence="2">
    <location>
        <begin position="376"/>
        <end position="394"/>
    </location>
</feature>
<accession>A0A177KDT6</accession>
<gene>
    <name evidence="3" type="ORF">AYL44_00215</name>
</gene>
<feature type="transmembrane region" description="Helical" evidence="2">
    <location>
        <begin position="337"/>
        <end position="356"/>
    </location>
</feature>
<keyword evidence="2" id="KW-1133">Transmembrane helix</keyword>
<organism evidence="3 4">
    <name type="scientific">Microbacterium oleivorans</name>
    <dbReference type="NCBI Taxonomy" id="273677"/>
    <lineage>
        <taxon>Bacteria</taxon>
        <taxon>Bacillati</taxon>
        <taxon>Actinomycetota</taxon>
        <taxon>Actinomycetes</taxon>
        <taxon>Micrococcales</taxon>
        <taxon>Microbacteriaceae</taxon>
        <taxon>Microbacterium</taxon>
    </lineage>
</organism>
<dbReference type="RefSeq" id="WP_064001267.1">
    <property type="nucleotide sequence ID" value="NZ_LSTV01000001.1"/>
</dbReference>
<dbReference type="EMBL" id="LSTV01000001">
    <property type="protein sequence ID" value="OAH50751.1"/>
    <property type="molecule type" value="Genomic_DNA"/>
</dbReference>
<evidence type="ECO:0000313" key="4">
    <source>
        <dbReference type="Proteomes" id="UP000076998"/>
    </source>
</evidence>
<evidence type="ECO:0000256" key="2">
    <source>
        <dbReference type="SAM" id="Phobius"/>
    </source>
</evidence>
<comment type="caution">
    <text evidence="3">The sequence shown here is derived from an EMBL/GenBank/DDBJ whole genome shotgun (WGS) entry which is preliminary data.</text>
</comment>
<feature type="region of interest" description="Disordered" evidence="1">
    <location>
        <begin position="402"/>
        <end position="437"/>
    </location>
</feature>
<dbReference type="OrthoDB" id="3742900at2"/>
<dbReference type="Proteomes" id="UP000076998">
    <property type="component" value="Unassembled WGS sequence"/>
</dbReference>
<dbReference type="InterPro" id="IPR045931">
    <property type="entry name" value="DUF6350"/>
</dbReference>
<feature type="transmembrane region" description="Helical" evidence="2">
    <location>
        <begin position="299"/>
        <end position="325"/>
    </location>
</feature>
<feature type="transmembrane region" description="Helical" evidence="2">
    <location>
        <begin position="144"/>
        <end position="165"/>
    </location>
</feature>